<reference evidence="1" key="1">
    <citation type="submission" date="2020-10" db="EMBL/GenBank/DDBJ databases">
        <authorList>
            <person name="Muller C M."/>
        </authorList>
    </citation>
    <scope>NUCLEOTIDE SEQUENCE</scope>
    <source>
        <strain evidence="1">THUN-12</strain>
    </source>
</reference>
<name>A0A9W4CVN9_BLUGR</name>
<protein>
    <submittedName>
        <fullName evidence="1">BgTH12-03554</fullName>
    </submittedName>
</protein>
<accession>A0A9W4CVN9</accession>
<evidence type="ECO:0000313" key="1">
    <source>
        <dbReference type="EMBL" id="CAD6499438.1"/>
    </source>
</evidence>
<dbReference type="EMBL" id="CAJHIT010000002">
    <property type="protein sequence ID" value="CAD6499438.1"/>
    <property type="molecule type" value="Genomic_DNA"/>
</dbReference>
<dbReference type="Proteomes" id="UP000683417">
    <property type="component" value="Unassembled WGS sequence"/>
</dbReference>
<organism evidence="1 2">
    <name type="scientific">Blumeria graminis f. sp. triticale</name>
    <dbReference type="NCBI Taxonomy" id="1689686"/>
    <lineage>
        <taxon>Eukaryota</taxon>
        <taxon>Fungi</taxon>
        <taxon>Dikarya</taxon>
        <taxon>Ascomycota</taxon>
        <taxon>Pezizomycotina</taxon>
        <taxon>Leotiomycetes</taxon>
        <taxon>Erysiphales</taxon>
        <taxon>Erysiphaceae</taxon>
        <taxon>Blumeria</taxon>
    </lineage>
</organism>
<gene>
    <name evidence="1" type="ORF">BGTH12_LOCUS796</name>
</gene>
<proteinExistence type="predicted"/>
<evidence type="ECO:0000313" key="2">
    <source>
        <dbReference type="Proteomes" id="UP000683417"/>
    </source>
</evidence>
<comment type="caution">
    <text evidence="1">The sequence shown here is derived from an EMBL/GenBank/DDBJ whole genome shotgun (WGS) entry which is preliminary data.</text>
</comment>
<sequence length="13" mass="1633">MSDPNFRRGYCRM</sequence>